<reference evidence="2" key="1">
    <citation type="submission" date="2005-03" db="EMBL/GenBank/DDBJ databases">
        <title>Large-scale analysis of RIKEN Arabidopsis full-length (RAFL) cDNAs.</title>
        <authorList>
            <person name="Totoki Y."/>
            <person name="Seki M."/>
            <person name="Ishida J."/>
            <person name="Nakajima M."/>
            <person name="Enju A."/>
            <person name="Kamiya A."/>
            <person name="Narusaka M."/>
            <person name="Shin-i T."/>
            <person name="Nakagawa M."/>
            <person name="Sakamoto N."/>
            <person name="Oishi K."/>
            <person name="Kohara Y."/>
            <person name="Kobayashi M."/>
            <person name="Toyoda A."/>
            <person name="Sakaki Y."/>
            <person name="Sakurai T."/>
            <person name="Iida K."/>
            <person name="Akiyama K."/>
            <person name="Satou M."/>
            <person name="Toyoda T."/>
            <person name="Konagaya A."/>
            <person name="Carninci P."/>
            <person name="Kawai J."/>
            <person name="Hayashizaki Y."/>
            <person name="Shinozaki K."/>
        </authorList>
    </citation>
    <scope>NUCLEOTIDE SEQUENCE</scope>
</reference>
<organism evidence="2">
    <name type="scientific">Arabidopsis thaliana</name>
    <name type="common">Mouse-ear cress</name>
    <dbReference type="NCBI Taxonomy" id="3702"/>
    <lineage>
        <taxon>Eukaryota</taxon>
        <taxon>Viridiplantae</taxon>
        <taxon>Streptophyta</taxon>
        <taxon>Embryophyta</taxon>
        <taxon>Tracheophyta</taxon>
        <taxon>Spermatophyta</taxon>
        <taxon>Magnoliopsida</taxon>
        <taxon>eudicotyledons</taxon>
        <taxon>Gunneridae</taxon>
        <taxon>Pentapetalae</taxon>
        <taxon>rosids</taxon>
        <taxon>malvids</taxon>
        <taxon>Brassicales</taxon>
        <taxon>Brassicaceae</taxon>
        <taxon>Camelineae</taxon>
        <taxon>Arabidopsis</taxon>
    </lineage>
</organism>
<evidence type="ECO:0000313" key="2">
    <source>
        <dbReference type="EMBL" id="BAD95434.1"/>
    </source>
</evidence>
<feature type="compositionally biased region" description="Basic and acidic residues" evidence="1">
    <location>
        <begin position="7"/>
        <end position="18"/>
    </location>
</feature>
<evidence type="ECO:0000256" key="1">
    <source>
        <dbReference type="SAM" id="MobiDB-lite"/>
    </source>
</evidence>
<dbReference type="EMBL" id="AK222243">
    <property type="protein sequence ID" value="BAD95434.1"/>
    <property type="molecule type" value="mRNA"/>
</dbReference>
<sequence>MDCLQGESRRNPPLRKDQQPCLAVTEPTQFNVALSALSLALT</sequence>
<dbReference type="AlphaFoldDB" id="Q56W04"/>
<proteinExistence type="evidence at transcript level"/>
<accession>Q56W04</accession>
<name>Q56W04_ARATH</name>
<protein>
    <submittedName>
        <fullName evidence="2">Uncharacterized protein</fullName>
    </submittedName>
</protein>
<feature type="region of interest" description="Disordered" evidence="1">
    <location>
        <begin position="1"/>
        <end position="20"/>
    </location>
</feature>